<name>A0A4U0XRJ5_9PEZI</name>
<feature type="transmembrane region" description="Helical" evidence="1">
    <location>
        <begin position="154"/>
        <end position="172"/>
    </location>
</feature>
<keyword evidence="1" id="KW-1133">Transmembrane helix</keyword>
<proteinExistence type="predicted"/>
<evidence type="ECO:0000256" key="1">
    <source>
        <dbReference type="SAM" id="Phobius"/>
    </source>
</evidence>
<keyword evidence="1" id="KW-0472">Membrane</keyword>
<reference evidence="2 3" key="1">
    <citation type="submission" date="2017-03" db="EMBL/GenBank/DDBJ databases">
        <title>Genomes of endolithic fungi from Antarctica.</title>
        <authorList>
            <person name="Coleine C."/>
            <person name="Masonjones S."/>
            <person name="Stajich J.E."/>
        </authorList>
    </citation>
    <scope>NUCLEOTIDE SEQUENCE [LARGE SCALE GENOMIC DNA]</scope>
    <source>
        <strain evidence="2 3">CCFEE 5184</strain>
    </source>
</reference>
<accession>A0A4U0XRJ5</accession>
<sequence length="410" mass="46621">MDAVKGAITGRDLDMPWQYVKDWNPIKIDALGLVTLLGAEEVGRAVGSLEKRRFTEYLPLLGALVIAGERFLDQQLGYNLYVINDGVQTTQLNGWFTRWAAAQKTKDATTIFRWRVAGKTSLVSAWDYLAMAISLLVVMPLLPCTALVGDWWGVANWAAITLSIWVRVALLWPIRTSLEPHCAPHETKKGWELEHLPGEDEIKILVVRPDGRMFTILTMRDFLPAFSRRVLSEPPKRYKIAAYVGWLAFGVHACTLGMCTLMTQIYTMVLLVASTWLYVKRFDADIQGKSHTSADWGGGTSIGDAECEVITTRPFGNGIEVQQINTGDRLDRRMHAYARLQLDVEQETLLKEWHMLPVHSGLTKSWYESYGRAKSDFVRWVEKHEAKVLLLWLRRPRQRRQRYGDGTATL</sequence>
<dbReference type="AlphaFoldDB" id="A0A4U0XRJ5"/>
<evidence type="ECO:0000313" key="3">
    <source>
        <dbReference type="Proteomes" id="UP000309340"/>
    </source>
</evidence>
<organism evidence="2 3">
    <name type="scientific">Friedmanniomyces simplex</name>
    <dbReference type="NCBI Taxonomy" id="329884"/>
    <lineage>
        <taxon>Eukaryota</taxon>
        <taxon>Fungi</taxon>
        <taxon>Dikarya</taxon>
        <taxon>Ascomycota</taxon>
        <taxon>Pezizomycotina</taxon>
        <taxon>Dothideomycetes</taxon>
        <taxon>Dothideomycetidae</taxon>
        <taxon>Mycosphaerellales</taxon>
        <taxon>Teratosphaeriaceae</taxon>
        <taxon>Friedmanniomyces</taxon>
    </lineage>
</organism>
<comment type="caution">
    <text evidence="2">The sequence shown here is derived from an EMBL/GenBank/DDBJ whole genome shotgun (WGS) entry which is preliminary data.</text>
</comment>
<gene>
    <name evidence="2" type="ORF">B0A55_03036</name>
</gene>
<feature type="transmembrane region" description="Helical" evidence="1">
    <location>
        <begin position="238"/>
        <end position="258"/>
    </location>
</feature>
<dbReference type="EMBL" id="NAJQ01000073">
    <property type="protein sequence ID" value="TKA80262.1"/>
    <property type="molecule type" value="Genomic_DNA"/>
</dbReference>
<dbReference type="OrthoDB" id="5422688at2759"/>
<keyword evidence="3" id="KW-1185">Reference proteome</keyword>
<dbReference type="Proteomes" id="UP000309340">
    <property type="component" value="Unassembled WGS sequence"/>
</dbReference>
<evidence type="ECO:0000313" key="2">
    <source>
        <dbReference type="EMBL" id="TKA80262.1"/>
    </source>
</evidence>
<keyword evidence="1" id="KW-0812">Transmembrane</keyword>
<protein>
    <submittedName>
        <fullName evidence="2">Uncharacterized protein</fullName>
    </submittedName>
</protein>
<feature type="transmembrane region" description="Helical" evidence="1">
    <location>
        <begin position="128"/>
        <end position="148"/>
    </location>
</feature>